<evidence type="ECO:0000256" key="4">
    <source>
        <dbReference type="ARBA" id="ARBA00023002"/>
    </source>
</evidence>
<dbReference type="GO" id="GO:0006979">
    <property type="term" value="P:response to oxidative stress"/>
    <property type="evidence" value="ECO:0007669"/>
    <property type="project" value="TreeGrafter"/>
</dbReference>
<dbReference type="InterPro" id="IPR000866">
    <property type="entry name" value="AhpC/TSA"/>
</dbReference>
<name>A0A3B0V9M1_9ZZZZ</name>
<evidence type="ECO:0000256" key="3">
    <source>
        <dbReference type="ARBA" id="ARBA00022490"/>
    </source>
</evidence>
<dbReference type="GO" id="GO:0045454">
    <property type="term" value="P:cell redox homeostasis"/>
    <property type="evidence" value="ECO:0007669"/>
    <property type="project" value="TreeGrafter"/>
</dbReference>
<protein>
    <submittedName>
        <fullName evidence="8">Alkyl hydroperoxide reductase subunit C-like protein</fullName>
    </submittedName>
</protein>
<dbReference type="SUPFAM" id="SSF52833">
    <property type="entry name" value="Thioredoxin-like"/>
    <property type="match status" value="1"/>
</dbReference>
<evidence type="ECO:0000256" key="1">
    <source>
        <dbReference type="ARBA" id="ARBA00004496"/>
    </source>
</evidence>
<dbReference type="PROSITE" id="PS51352">
    <property type="entry name" value="THIOREDOXIN_2"/>
    <property type="match status" value="1"/>
</dbReference>
<dbReference type="FunFam" id="3.40.30.10:FF:000002">
    <property type="entry name" value="Alkyl hydroperoxide reductase C"/>
    <property type="match status" value="1"/>
</dbReference>
<evidence type="ECO:0000259" key="7">
    <source>
        <dbReference type="PROSITE" id="PS51352"/>
    </source>
</evidence>
<dbReference type="GO" id="GO:0042744">
    <property type="term" value="P:hydrogen peroxide catabolic process"/>
    <property type="evidence" value="ECO:0007669"/>
    <property type="project" value="TreeGrafter"/>
</dbReference>
<dbReference type="GO" id="GO:0008379">
    <property type="term" value="F:thioredoxin peroxidase activity"/>
    <property type="evidence" value="ECO:0007669"/>
    <property type="project" value="TreeGrafter"/>
</dbReference>
<dbReference type="PANTHER" id="PTHR10681">
    <property type="entry name" value="THIOREDOXIN PEROXIDASE"/>
    <property type="match status" value="1"/>
</dbReference>
<dbReference type="Pfam" id="PF10417">
    <property type="entry name" value="1-cysPrx_C"/>
    <property type="match status" value="1"/>
</dbReference>
<dbReference type="GO" id="GO:0033554">
    <property type="term" value="P:cellular response to stress"/>
    <property type="evidence" value="ECO:0007669"/>
    <property type="project" value="TreeGrafter"/>
</dbReference>
<evidence type="ECO:0000256" key="2">
    <source>
        <dbReference type="ARBA" id="ARBA00009796"/>
    </source>
</evidence>
<dbReference type="Gene3D" id="3.40.30.10">
    <property type="entry name" value="Glutaredoxin"/>
    <property type="match status" value="1"/>
</dbReference>
<reference evidence="8" key="1">
    <citation type="submission" date="2018-06" db="EMBL/GenBank/DDBJ databases">
        <authorList>
            <person name="Zhirakovskaya E."/>
        </authorList>
    </citation>
    <scope>NUCLEOTIDE SEQUENCE</scope>
</reference>
<dbReference type="CDD" id="cd03015">
    <property type="entry name" value="PRX_Typ2cys"/>
    <property type="match status" value="1"/>
</dbReference>
<keyword evidence="5" id="KW-1015">Disulfide bond</keyword>
<organism evidence="8">
    <name type="scientific">hydrothermal vent metagenome</name>
    <dbReference type="NCBI Taxonomy" id="652676"/>
    <lineage>
        <taxon>unclassified sequences</taxon>
        <taxon>metagenomes</taxon>
        <taxon>ecological metagenomes</taxon>
    </lineage>
</organism>
<keyword evidence="3" id="KW-0963">Cytoplasm</keyword>
<keyword evidence="4" id="KW-0560">Oxidoreductase</keyword>
<sequence length="195" mass="21594">MCTLVTKEAPDFTAQAVMADNSMQDLSLSSYRGKHVILFFYPLDFTFVCPSEILAFNKALSQFKKRNCEIIGVSVDSQFTHFAWKNTPVDNGGIGDIQFPLVADLNKSISQNYGVLLSDGVALRGLFLIDKEGIVRHETINDLPLGRNVDEAIRILDAQQFVEEHGEVCPANWKPGDEAMKPTAAGVAEYLSKHK</sequence>
<evidence type="ECO:0000313" key="8">
    <source>
        <dbReference type="EMBL" id="VAW40295.1"/>
    </source>
</evidence>
<comment type="similarity">
    <text evidence="2">Belongs to the peroxiredoxin family. AhpC/Prx1 subfamily.</text>
</comment>
<comment type="subcellular location">
    <subcellularLocation>
        <location evidence="1">Cytoplasm</location>
    </subcellularLocation>
</comment>
<dbReference type="GO" id="GO:0005829">
    <property type="term" value="C:cytosol"/>
    <property type="evidence" value="ECO:0007669"/>
    <property type="project" value="TreeGrafter"/>
</dbReference>
<dbReference type="InterPro" id="IPR050217">
    <property type="entry name" value="Peroxiredoxin"/>
</dbReference>
<dbReference type="EMBL" id="UOEX01000327">
    <property type="protein sequence ID" value="VAW40295.1"/>
    <property type="molecule type" value="Genomic_DNA"/>
</dbReference>
<feature type="domain" description="Thioredoxin" evidence="7">
    <location>
        <begin position="3"/>
        <end position="161"/>
    </location>
</feature>
<keyword evidence="6" id="KW-0676">Redox-active center</keyword>
<dbReference type="AlphaFoldDB" id="A0A3B0V9M1"/>
<accession>A0A3B0V9M1</accession>
<dbReference type="PIRSF" id="PIRSF000239">
    <property type="entry name" value="AHPC"/>
    <property type="match status" value="1"/>
</dbReference>
<evidence type="ECO:0000256" key="6">
    <source>
        <dbReference type="ARBA" id="ARBA00023284"/>
    </source>
</evidence>
<dbReference type="Pfam" id="PF00578">
    <property type="entry name" value="AhpC-TSA"/>
    <property type="match status" value="1"/>
</dbReference>
<dbReference type="InterPro" id="IPR019479">
    <property type="entry name" value="Peroxiredoxin_C"/>
</dbReference>
<dbReference type="PANTHER" id="PTHR10681:SF128">
    <property type="entry name" value="THIOREDOXIN-DEPENDENT PEROXIDE REDUCTASE, MITOCHONDRIAL"/>
    <property type="match status" value="1"/>
</dbReference>
<evidence type="ECO:0000256" key="5">
    <source>
        <dbReference type="ARBA" id="ARBA00023157"/>
    </source>
</evidence>
<gene>
    <name evidence="8" type="ORF">MNBD_DELTA03-999</name>
</gene>
<proteinExistence type="inferred from homology"/>
<dbReference type="InterPro" id="IPR036249">
    <property type="entry name" value="Thioredoxin-like_sf"/>
</dbReference>
<dbReference type="InterPro" id="IPR013766">
    <property type="entry name" value="Thioredoxin_domain"/>
</dbReference>
<dbReference type="InterPro" id="IPR024706">
    <property type="entry name" value="Peroxiredoxin_AhpC-typ"/>
</dbReference>